<dbReference type="GO" id="GO:0004458">
    <property type="term" value="F:D-lactate dehydrogenase (cytochrome) activity"/>
    <property type="evidence" value="ECO:0007669"/>
    <property type="project" value="TreeGrafter"/>
</dbReference>
<proteinExistence type="inferred from homology"/>
<sequence length="539" mass="60679">MAIVKEALQALETVVGAKYLSDDPVIMAAYKSGAGGYEAGAGYERVMTKLPAAVILPRTTEDVQKIVKICNRYKVPYVPYSTGFYGPRSHCHEENELIIDMKRMKDFEFDDAHFYATIQPGVVFSPFQEECMKRGAYTVVGGGGAQCSVIANLISDGWSPLSLRVSLPMRRILGLELVLPDGELVKLGSLAAGDDGFWGEGIGPDLRGILRGYTGVLGCLGIVTKMAVKVMPFQEERLVPEGISPSTALTLPEKRVKWINYQVPSREAENKAMYEIGKAMVGGAVTKVPVFWRVIAKAEDKEEFWELWDKESPETLKNFHLVRVLIIGFTSEDDLVYQENVLNDIFIKELGGKPRRTKPSDESWIKNADSAGMWLMCGSYVSVDYIQESIPHAETHGPTYAELKAKYTPPLMPDHGDPGWTMVCEGGHMGYSEYLIYWDQREDTHPVDQFYVETSKMNIKHGYYTSLLGSHQPLYLTGPKLGPNYHEWMLKIKAELDPLWVCHPPVPLGTDEFVERAPWMMEIKDWETPKYPEEWPNKK</sequence>
<dbReference type="InterPro" id="IPR016166">
    <property type="entry name" value="FAD-bd_PCMH"/>
</dbReference>
<dbReference type="EMBL" id="QFGA01000002">
    <property type="protein sequence ID" value="TEB05889.1"/>
    <property type="molecule type" value="Genomic_DNA"/>
</dbReference>
<dbReference type="Pfam" id="PF01565">
    <property type="entry name" value="FAD_binding_4"/>
    <property type="match status" value="1"/>
</dbReference>
<evidence type="ECO:0000313" key="6">
    <source>
        <dbReference type="Proteomes" id="UP000298324"/>
    </source>
</evidence>
<dbReference type="RefSeq" id="WP_190258586.1">
    <property type="nucleotide sequence ID" value="NZ_QFGA01000002.1"/>
</dbReference>
<accession>A0A4Y7RAX3</accession>
<comment type="similarity">
    <text evidence="1">Belongs to the FAD-binding oxidoreductase/transferase type 4 family.</text>
</comment>
<dbReference type="GO" id="GO:0008720">
    <property type="term" value="F:D-lactate dehydrogenase (NAD+) activity"/>
    <property type="evidence" value="ECO:0007669"/>
    <property type="project" value="TreeGrafter"/>
</dbReference>
<dbReference type="PANTHER" id="PTHR11748:SF111">
    <property type="entry name" value="D-LACTATE DEHYDROGENASE, MITOCHONDRIAL-RELATED"/>
    <property type="match status" value="1"/>
</dbReference>
<name>A0A4Y7RAX3_9FIRM</name>
<dbReference type="InterPro" id="IPR036318">
    <property type="entry name" value="FAD-bd_PCMH-like_sf"/>
</dbReference>
<dbReference type="SUPFAM" id="SSF56176">
    <property type="entry name" value="FAD-binding/transporter-associated domain-like"/>
    <property type="match status" value="1"/>
</dbReference>
<organism evidence="5 6">
    <name type="scientific">Pelotomaculum schinkii</name>
    <dbReference type="NCBI Taxonomy" id="78350"/>
    <lineage>
        <taxon>Bacteria</taxon>
        <taxon>Bacillati</taxon>
        <taxon>Bacillota</taxon>
        <taxon>Clostridia</taxon>
        <taxon>Eubacteriales</taxon>
        <taxon>Desulfotomaculaceae</taxon>
        <taxon>Pelotomaculum</taxon>
    </lineage>
</organism>
<keyword evidence="2" id="KW-0285">Flavoprotein</keyword>
<dbReference type="AlphaFoldDB" id="A0A4Y7RAX3"/>
<evidence type="ECO:0000256" key="2">
    <source>
        <dbReference type="ARBA" id="ARBA00022630"/>
    </source>
</evidence>
<dbReference type="Proteomes" id="UP000298324">
    <property type="component" value="Unassembled WGS sequence"/>
</dbReference>
<comment type="caution">
    <text evidence="5">The sequence shown here is derived from an EMBL/GenBank/DDBJ whole genome shotgun (WGS) entry which is preliminary data.</text>
</comment>
<evidence type="ECO:0000259" key="4">
    <source>
        <dbReference type="PROSITE" id="PS51387"/>
    </source>
</evidence>
<dbReference type="InterPro" id="IPR016167">
    <property type="entry name" value="FAD-bd_PCMH_sub1"/>
</dbReference>
<dbReference type="GO" id="GO:1903457">
    <property type="term" value="P:lactate catabolic process"/>
    <property type="evidence" value="ECO:0007669"/>
    <property type="project" value="TreeGrafter"/>
</dbReference>
<evidence type="ECO:0000256" key="3">
    <source>
        <dbReference type="ARBA" id="ARBA00023002"/>
    </source>
</evidence>
<dbReference type="PANTHER" id="PTHR11748">
    <property type="entry name" value="D-LACTATE DEHYDROGENASE"/>
    <property type="match status" value="1"/>
</dbReference>
<protein>
    <submittedName>
        <fullName evidence="5">Putative FAD-linked oxidoreductase</fullName>
        <ecNumber evidence="5">1.-.-.-</ecNumber>
    </submittedName>
</protein>
<dbReference type="InterPro" id="IPR006094">
    <property type="entry name" value="Oxid_FAD_bind_N"/>
</dbReference>
<keyword evidence="6" id="KW-1185">Reference proteome</keyword>
<dbReference type="GO" id="GO:0071949">
    <property type="term" value="F:FAD binding"/>
    <property type="evidence" value="ECO:0007669"/>
    <property type="project" value="InterPro"/>
</dbReference>
<reference evidence="5 6" key="1">
    <citation type="journal article" date="2018" name="Environ. Microbiol.">
        <title>Novel energy conservation strategies and behaviour of Pelotomaculum schinkii driving syntrophic propionate catabolism.</title>
        <authorList>
            <person name="Hidalgo-Ahumada C.A.P."/>
            <person name="Nobu M.K."/>
            <person name="Narihiro T."/>
            <person name="Tamaki H."/>
            <person name="Liu W.T."/>
            <person name="Kamagata Y."/>
            <person name="Stams A.J.M."/>
            <person name="Imachi H."/>
            <person name="Sousa D.Z."/>
        </authorList>
    </citation>
    <scope>NUCLEOTIDE SEQUENCE [LARGE SCALE GENOMIC DNA]</scope>
    <source>
        <strain evidence="5 6">HH</strain>
    </source>
</reference>
<gene>
    <name evidence="5" type="ORF">Psch_02931</name>
</gene>
<dbReference type="Gene3D" id="3.30.43.10">
    <property type="entry name" value="Uridine Diphospho-n-acetylenolpyruvylglucosamine Reductase, domain 2"/>
    <property type="match status" value="1"/>
</dbReference>
<dbReference type="PROSITE" id="PS51387">
    <property type="entry name" value="FAD_PCMH"/>
    <property type="match status" value="1"/>
</dbReference>
<dbReference type="Gene3D" id="3.30.465.10">
    <property type="match status" value="1"/>
</dbReference>
<dbReference type="InterPro" id="IPR016169">
    <property type="entry name" value="FAD-bd_PCMH_sub2"/>
</dbReference>
<evidence type="ECO:0000256" key="1">
    <source>
        <dbReference type="ARBA" id="ARBA00008000"/>
    </source>
</evidence>
<evidence type="ECO:0000313" key="5">
    <source>
        <dbReference type="EMBL" id="TEB05889.1"/>
    </source>
</evidence>
<feature type="domain" description="FAD-binding PCMH-type" evidence="4">
    <location>
        <begin position="47"/>
        <end position="233"/>
    </location>
</feature>
<keyword evidence="3 5" id="KW-0560">Oxidoreductase</keyword>
<dbReference type="EC" id="1.-.-.-" evidence="5"/>